<comment type="similarity">
    <text evidence="3">Belongs to the flagella basal body rod proteins family.</text>
</comment>
<feature type="coiled-coil region" evidence="7">
    <location>
        <begin position="159"/>
        <end position="186"/>
    </location>
</feature>
<evidence type="ECO:0000256" key="3">
    <source>
        <dbReference type="ARBA" id="ARBA00009677"/>
    </source>
</evidence>
<evidence type="ECO:0000259" key="9">
    <source>
        <dbReference type="Pfam" id="PF06429"/>
    </source>
</evidence>
<reference evidence="11 12" key="1">
    <citation type="submission" date="2021-02" db="EMBL/GenBank/DDBJ databases">
        <title>Activity-based single-cell genomes from oceanic crustal fluid captures similar information to metagenomic and metatranscriptomic surveys with orders of magnitude less sampling.</title>
        <authorList>
            <person name="D'Angelo T.S."/>
            <person name="Orcutt B.N."/>
        </authorList>
    </citation>
    <scope>NUCLEOTIDE SEQUENCE [LARGE SCALE GENOMIC DNA]</scope>
    <source>
        <strain evidence="11">AH-315-G07</strain>
    </source>
</reference>
<keyword evidence="6" id="KW-0975">Bacterial flagellum</keyword>
<evidence type="ECO:0000256" key="6">
    <source>
        <dbReference type="ARBA" id="ARBA00023143"/>
    </source>
</evidence>
<feature type="domain" description="Flagellar hook-associated protein FlgK helical" evidence="10">
    <location>
        <begin position="95"/>
        <end position="316"/>
    </location>
</feature>
<keyword evidence="11" id="KW-0282">Flagellum</keyword>
<evidence type="ECO:0000259" key="10">
    <source>
        <dbReference type="Pfam" id="PF22638"/>
    </source>
</evidence>
<dbReference type="Pfam" id="PF00460">
    <property type="entry name" value="Flg_bb_rod"/>
    <property type="match status" value="1"/>
</dbReference>
<sequence>MPGIFDGMRISRSGILATRKQLEVTSNNIANAANEDYTRQKAVVSGLGSIWDGSSFVGQGVEVEKILRIRDLLLDEQLRNTSSASGKFSIKTKWLERIQSIYNEPSDSGINNALSDFWEAWSELAVGPDSIATRSNVLSRANNLADLINDTKGRLDNFLNDLDQAISIELNELNAMTKEFAQLNQEIFILEAGRMAQANDLRDTRDALLDDITEKINVTYSDAKNGMVNLFVGQEPVVYEDSPQKLLSRNDPLDTSKLQLIWEFGDNKVEATAGSIAGLLDIRDIEILAQQKDLDDFATLLLTEVNKVYANGVALDPLTTLESNLGYTAFKVTSQTETLTILSSGSTGSLHLSFYDSSDNLIAAQGVVVDSNDSLFDIKEKLNSIIGLRASLLSDLTNDGKLQLEVDTAASALSNVASFAISNNTGGYDTSGFLDFVGLNATAKSQNSALAAPTLTGSLTIDQIQQKLEVASSAIALSTDLNLSGSFTINVFETVTESTGKTDGIHIQQLVVNVSTDDSINDIMAKINARTTNWGISISVNSSSRLELTSTATTDTDGNFALPSTGTTNFTRLSFANTYQYPAVAADTSPTTYNGLADNMDFFATLQFNTFFSGANAIDIAVDAKISTPAKLNAAHKLAESNNGMALAMIDLQYSNVSSSGQFTLNETYENIIGEIGTGVQEATKLAENEQTLLDNFASERDNISGVNLDEELAQMILFQRVFESNARMFATFDQMVQELLKL</sequence>
<keyword evidence="5" id="KW-0964">Secreted</keyword>
<dbReference type="Pfam" id="PF06429">
    <property type="entry name" value="Flg_bbr_C"/>
    <property type="match status" value="1"/>
</dbReference>
<evidence type="ECO:0000256" key="1">
    <source>
        <dbReference type="ARBA" id="ARBA00004365"/>
    </source>
</evidence>
<dbReference type="Pfam" id="PF22638">
    <property type="entry name" value="FlgK_D1"/>
    <property type="match status" value="1"/>
</dbReference>
<dbReference type="PANTHER" id="PTHR30033">
    <property type="entry name" value="FLAGELLAR HOOK-ASSOCIATED PROTEIN 1"/>
    <property type="match status" value="1"/>
</dbReference>
<proteinExistence type="inferred from homology"/>
<evidence type="ECO:0000256" key="5">
    <source>
        <dbReference type="ARBA" id="ARBA00022525"/>
    </source>
</evidence>
<keyword evidence="11" id="KW-0969">Cilium</keyword>
<gene>
    <name evidence="11" type="primary">flgK</name>
    <name evidence="11" type="ORF">JYU14_01140</name>
</gene>
<dbReference type="Proteomes" id="UP000722121">
    <property type="component" value="Unassembled WGS sequence"/>
</dbReference>
<dbReference type="EMBL" id="JAFITR010000015">
    <property type="protein sequence ID" value="MBN4066672.1"/>
    <property type="molecule type" value="Genomic_DNA"/>
</dbReference>
<keyword evidence="11" id="KW-0966">Cell projection</keyword>
<dbReference type="InterPro" id="IPR002371">
    <property type="entry name" value="FlgK"/>
</dbReference>
<feature type="domain" description="Flagellar basal-body/hook protein C-terminal" evidence="9">
    <location>
        <begin position="703"/>
        <end position="743"/>
    </location>
</feature>
<evidence type="ECO:0000259" key="8">
    <source>
        <dbReference type="Pfam" id="PF00460"/>
    </source>
</evidence>
<evidence type="ECO:0000256" key="7">
    <source>
        <dbReference type="SAM" id="Coils"/>
    </source>
</evidence>
<feature type="domain" description="Flagellar basal body rod protein N-terminal" evidence="8">
    <location>
        <begin position="8"/>
        <end position="32"/>
    </location>
</feature>
<dbReference type="InterPro" id="IPR001444">
    <property type="entry name" value="Flag_bb_rod_N"/>
</dbReference>
<dbReference type="PANTHER" id="PTHR30033:SF1">
    <property type="entry name" value="FLAGELLAR HOOK-ASSOCIATED PROTEIN 1"/>
    <property type="match status" value="1"/>
</dbReference>
<dbReference type="NCBIfam" id="TIGR02492">
    <property type="entry name" value="flgK_ends"/>
    <property type="match status" value="1"/>
</dbReference>
<organism evidence="11 12">
    <name type="scientific">Simkania negevensis</name>
    <dbReference type="NCBI Taxonomy" id="83561"/>
    <lineage>
        <taxon>Bacteria</taxon>
        <taxon>Pseudomonadati</taxon>
        <taxon>Chlamydiota</taxon>
        <taxon>Chlamydiia</taxon>
        <taxon>Parachlamydiales</taxon>
        <taxon>Simkaniaceae</taxon>
        <taxon>Simkania</taxon>
    </lineage>
</organism>
<keyword evidence="7" id="KW-0175">Coiled coil</keyword>
<evidence type="ECO:0000256" key="2">
    <source>
        <dbReference type="ARBA" id="ARBA00004613"/>
    </source>
</evidence>
<evidence type="ECO:0000313" key="11">
    <source>
        <dbReference type="EMBL" id="MBN4066672.1"/>
    </source>
</evidence>
<keyword evidence="12" id="KW-1185">Reference proteome</keyword>
<name>A0ABS3ARE9_9BACT</name>
<dbReference type="InterPro" id="IPR010810">
    <property type="entry name" value="Flagellin_hook_IN_motif"/>
</dbReference>
<dbReference type="SUPFAM" id="SSF64518">
    <property type="entry name" value="Phase 1 flagellin"/>
    <property type="match status" value="1"/>
</dbReference>
<dbReference type="InterPro" id="IPR010930">
    <property type="entry name" value="Flg_bb/hook_C_dom"/>
</dbReference>
<dbReference type="InterPro" id="IPR053927">
    <property type="entry name" value="FlgK_helical"/>
</dbReference>
<comment type="caution">
    <text evidence="11">The sequence shown here is derived from an EMBL/GenBank/DDBJ whole genome shotgun (WGS) entry which is preliminary data.</text>
</comment>
<dbReference type="Pfam" id="PF07196">
    <property type="entry name" value="Flagellin_IN"/>
    <property type="match status" value="1"/>
</dbReference>
<evidence type="ECO:0000256" key="4">
    <source>
        <dbReference type="ARBA" id="ARBA00016244"/>
    </source>
</evidence>
<accession>A0ABS3ARE9</accession>
<evidence type="ECO:0000313" key="12">
    <source>
        <dbReference type="Proteomes" id="UP000722121"/>
    </source>
</evidence>
<comment type="subcellular location">
    <subcellularLocation>
        <location evidence="1">Bacterial flagellum</location>
    </subcellularLocation>
    <subcellularLocation>
        <location evidence="2">Secreted</location>
    </subcellularLocation>
</comment>
<protein>
    <recommendedName>
        <fullName evidence="4">Flagellar hook-associated protein 1</fullName>
    </recommendedName>
</protein>